<evidence type="ECO:0000313" key="1">
    <source>
        <dbReference type="EMBL" id="OGH03356.1"/>
    </source>
</evidence>
<dbReference type="Proteomes" id="UP000177583">
    <property type="component" value="Unassembled WGS sequence"/>
</dbReference>
<accession>A0A1F6GYV4</accession>
<sequence length="110" mass="12616">MNPTSESNVMMHCRNAVLPVRFLEENFEFRFGFTRLQVAEFAADYYAGELKRIETARKWLLLCVVPEQKNDLVRLLNDPTNFTLELNLILRLAPFLAGNQAIIGELKTGV</sequence>
<name>A0A1F6GYV4_9PROT</name>
<reference evidence="1 2" key="1">
    <citation type="journal article" date="2016" name="Nat. Commun.">
        <title>Thousands of microbial genomes shed light on interconnected biogeochemical processes in an aquifer system.</title>
        <authorList>
            <person name="Anantharaman K."/>
            <person name="Brown C.T."/>
            <person name="Hug L.A."/>
            <person name="Sharon I."/>
            <person name="Castelle C.J."/>
            <person name="Probst A.J."/>
            <person name="Thomas B.C."/>
            <person name="Singh A."/>
            <person name="Wilkins M.J."/>
            <person name="Karaoz U."/>
            <person name="Brodie E.L."/>
            <person name="Williams K.H."/>
            <person name="Hubbard S.S."/>
            <person name="Banfield J.F."/>
        </authorList>
    </citation>
    <scope>NUCLEOTIDE SEQUENCE [LARGE SCALE GENOMIC DNA]</scope>
</reference>
<dbReference type="EMBL" id="MFNF01000017">
    <property type="protein sequence ID" value="OGH03356.1"/>
    <property type="molecule type" value="Genomic_DNA"/>
</dbReference>
<evidence type="ECO:0000313" key="2">
    <source>
        <dbReference type="Proteomes" id="UP000177583"/>
    </source>
</evidence>
<comment type="caution">
    <text evidence="1">The sequence shown here is derived from an EMBL/GenBank/DDBJ whole genome shotgun (WGS) entry which is preliminary data.</text>
</comment>
<proteinExistence type="predicted"/>
<dbReference type="AlphaFoldDB" id="A0A1F6GYV4"/>
<organism evidence="1 2">
    <name type="scientific">Candidatus Lambdaproteobacteria bacterium RIFOXYD2_FULL_56_26</name>
    <dbReference type="NCBI Taxonomy" id="1817773"/>
    <lineage>
        <taxon>Bacteria</taxon>
        <taxon>Pseudomonadati</taxon>
        <taxon>Pseudomonadota</taxon>
        <taxon>Candidatus Lambdaproteobacteria</taxon>
    </lineage>
</organism>
<protein>
    <submittedName>
        <fullName evidence="1">Uncharacterized protein</fullName>
    </submittedName>
</protein>
<gene>
    <name evidence="1" type="ORF">A2557_02410</name>
</gene>